<feature type="binding site" evidence="9">
    <location>
        <position position="346"/>
    </location>
    <ligand>
        <name>Zn(2+)</name>
        <dbReference type="ChEBI" id="CHEBI:29105"/>
        <label>2</label>
    </ligand>
</feature>
<dbReference type="Pfam" id="PF00245">
    <property type="entry name" value="Alk_phosphatase"/>
    <property type="match status" value="1"/>
</dbReference>
<proteinExistence type="inferred from homology"/>
<comment type="catalytic activity">
    <reaction evidence="11">
        <text>a phosphate monoester + H2O = an alcohol + phosphate</text>
        <dbReference type="Rhea" id="RHEA:15017"/>
        <dbReference type="ChEBI" id="CHEBI:15377"/>
        <dbReference type="ChEBI" id="CHEBI:30879"/>
        <dbReference type="ChEBI" id="CHEBI:43474"/>
        <dbReference type="ChEBI" id="CHEBI:67140"/>
        <dbReference type="EC" id="3.1.3.1"/>
    </reaction>
</comment>
<evidence type="ECO:0000256" key="5">
    <source>
        <dbReference type="ARBA" id="ARBA00022801"/>
    </source>
</evidence>
<dbReference type="EMBL" id="ML992505">
    <property type="protein sequence ID" value="KAF2224004.1"/>
    <property type="molecule type" value="Genomic_DNA"/>
</dbReference>
<dbReference type="Gene3D" id="3.40.720.10">
    <property type="entry name" value="Alkaline Phosphatase, subunit A"/>
    <property type="match status" value="1"/>
</dbReference>
<dbReference type="SMART" id="SM00098">
    <property type="entry name" value="alkPPc"/>
    <property type="match status" value="1"/>
</dbReference>
<dbReference type="GO" id="GO:0000329">
    <property type="term" value="C:fungal-type vacuole membrane"/>
    <property type="evidence" value="ECO:0007669"/>
    <property type="project" value="TreeGrafter"/>
</dbReference>
<feature type="binding site" evidence="9">
    <location>
        <position position="307"/>
    </location>
    <ligand>
        <name>Zn(2+)</name>
        <dbReference type="ChEBI" id="CHEBI:29105"/>
        <label>2</label>
    </ligand>
</feature>
<dbReference type="PANTHER" id="PTHR11596">
    <property type="entry name" value="ALKALINE PHOSPHATASE"/>
    <property type="match status" value="1"/>
</dbReference>
<keyword evidence="13" id="KW-1185">Reference proteome</keyword>
<evidence type="ECO:0000256" key="10">
    <source>
        <dbReference type="RuleBase" id="RU003946"/>
    </source>
</evidence>
<evidence type="ECO:0000256" key="7">
    <source>
        <dbReference type="ARBA" id="ARBA00022842"/>
    </source>
</evidence>
<evidence type="ECO:0000256" key="11">
    <source>
        <dbReference type="RuleBase" id="RU003947"/>
    </source>
</evidence>
<dbReference type="EC" id="3.1.3.1" evidence="2 11"/>
<dbReference type="PRINTS" id="PR00113">
    <property type="entry name" value="ALKPHPHTASE"/>
</dbReference>
<gene>
    <name evidence="12" type="ORF">BDZ85DRAFT_260187</name>
</gene>
<dbReference type="CDD" id="cd16012">
    <property type="entry name" value="ALP"/>
    <property type="match status" value="1"/>
</dbReference>
<feature type="binding site" evidence="9">
    <location>
        <position position="303"/>
    </location>
    <ligand>
        <name>Zn(2+)</name>
        <dbReference type="ChEBI" id="CHEBI:29105"/>
        <label>2</label>
    </ligand>
</feature>
<feature type="binding site" evidence="9">
    <location>
        <position position="49"/>
    </location>
    <ligand>
        <name>Zn(2+)</name>
        <dbReference type="ChEBI" id="CHEBI:29105"/>
        <label>2</label>
    </ligand>
</feature>
<evidence type="ECO:0000256" key="6">
    <source>
        <dbReference type="ARBA" id="ARBA00022833"/>
    </source>
</evidence>
<dbReference type="InterPro" id="IPR017850">
    <property type="entry name" value="Alkaline_phosphatase_core_sf"/>
</dbReference>
<dbReference type="GO" id="GO:0004035">
    <property type="term" value="F:alkaline phosphatase activity"/>
    <property type="evidence" value="ECO:0007669"/>
    <property type="project" value="UniProtKB-EC"/>
</dbReference>
<feature type="binding site" evidence="9">
    <location>
        <position position="345"/>
    </location>
    <ligand>
        <name>Zn(2+)</name>
        <dbReference type="ChEBI" id="CHEBI:29105"/>
        <label>2</label>
    </ligand>
</feature>
<evidence type="ECO:0000256" key="9">
    <source>
        <dbReference type="PIRSR" id="PIRSR601952-2"/>
    </source>
</evidence>
<dbReference type="PROSITE" id="PS00123">
    <property type="entry name" value="ALKALINE_PHOSPHATASE"/>
    <property type="match status" value="1"/>
</dbReference>
<keyword evidence="3" id="KW-0597">Phosphoprotein</keyword>
<dbReference type="OrthoDB" id="7392499at2759"/>
<accession>A0A6A6GE21</accession>
<reference evidence="13" key="1">
    <citation type="journal article" date="2020" name="Stud. Mycol.">
        <title>101 Dothideomycetes genomes: A test case for predicting lifestyles and emergence of pathogens.</title>
        <authorList>
            <person name="Haridas S."/>
            <person name="Albert R."/>
            <person name="Binder M."/>
            <person name="Bloem J."/>
            <person name="LaButti K."/>
            <person name="Salamov A."/>
            <person name="Andreopoulos B."/>
            <person name="Baker S."/>
            <person name="Barry K."/>
            <person name="Bills G."/>
            <person name="Bluhm B."/>
            <person name="Cannon C."/>
            <person name="Castanera R."/>
            <person name="Culley D."/>
            <person name="Daum C."/>
            <person name="Ezra D."/>
            <person name="Gonzalez J."/>
            <person name="Henrissat B."/>
            <person name="Kuo A."/>
            <person name="Liang C."/>
            <person name="Lipzen A."/>
            <person name="Lutzoni F."/>
            <person name="Magnuson J."/>
            <person name="Mondo S."/>
            <person name="Nolan M."/>
            <person name="Ohm R."/>
            <person name="Pangilinan J."/>
            <person name="Park H.-J."/>
            <person name="Ramirez L."/>
            <person name="Alfaro M."/>
            <person name="Sun H."/>
            <person name="Tritt A."/>
            <person name="Yoshinaga Y."/>
            <person name="Zwiers L.-H."/>
            <person name="Turgeon B."/>
            <person name="Goodwin S."/>
            <person name="Spatafora J."/>
            <person name="Crous P."/>
            <person name="Grigoriev I."/>
        </authorList>
    </citation>
    <scope>NUCLEOTIDE SEQUENCE [LARGE SCALE GENOMIC DNA]</scope>
    <source>
        <strain evidence="13">CECT 20119</strain>
    </source>
</reference>
<dbReference type="AlphaFoldDB" id="A0A6A6GE21"/>
<evidence type="ECO:0000256" key="4">
    <source>
        <dbReference type="ARBA" id="ARBA00022723"/>
    </source>
</evidence>
<evidence type="ECO:0000313" key="13">
    <source>
        <dbReference type="Proteomes" id="UP000799538"/>
    </source>
</evidence>
<organism evidence="12 13">
    <name type="scientific">Elsinoe ampelina</name>
    <dbReference type="NCBI Taxonomy" id="302913"/>
    <lineage>
        <taxon>Eukaryota</taxon>
        <taxon>Fungi</taxon>
        <taxon>Dikarya</taxon>
        <taxon>Ascomycota</taxon>
        <taxon>Pezizomycotina</taxon>
        <taxon>Dothideomycetes</taxon>
        <taxon>Dothideomycetidae</taxon>
        <taxon>Myriangiales</taxon>
        <taxon>Elsinoaceae</taxon>
        <taxon>Elsinoe</taxon>
    </lineage>
</organism>
<comment type="similarity">
    <text evidence="1 10">Belongs to the alkaline phosphatase family.</text>
</comment>
<dbReference type="PANTHER" id="PTHR11596:SF5">
    <property type="entry name" value="ALKALINE PHOSPHATASE"/>
    <property type="match status" value="1"/>
</dbReference>
<evidence type="ECO:0000256" key="2">
    <source>
        <dbReference type="ARBA" id="ARBA00012647"/>
    </source>
</evidence>
<feature type="binding site" evidence="9">
    <location>
        <position position="143"/>
    </location>
    <ligand>
        <name>Mg(2+)</name>
        <dbReference type="ChEBI" id="CHEBI:18420"/>
    </ligand>
</feature>
<evidence type="ECO:0000256" key="1">
    <source>
        <dbReference type="ARBA" id="ARBA00005984"/>
    </source>
</evidence>
<dbReference type="GO" id="GO:0046872">
    <property type="term" value="F:metal ion binding"/>
    <property type="evidence" value="ECO:0007669"/>
    <property type="project" value="UniProtKB-KW"/>
</dbReference>
<dbReference type="InterPro" id="IPR001952">
    <property type="entry name" value="Alkaline_phosphatase"/>
</dbReference>
<protein>
    <recommendedName>
        <fullName evidence="2 11">Alkaline phosphatase</fullName>
        <ecNumber evidence="2 11">3.1.3.1</ecNumber>
    </recommendedName>
</protein>
<keyword evidence="4 9" id="KW-0479">Metal-binding</keyword>
<sequence>MQVIPSYNVSSASIVATMRSSILLSAAFAPAALAIFRDKPKNFIFVIPDGMAPVSQTIARTYLDALNSGISIDEMPIGNTRTHSANNLVTDSAAAGTALASGFKTNNGAIGVTADNQPVGTILEAAKLEGYLTGLVVTSIVNHATPASFSSHVIDRNAFAAIVEQQVGLSHPLNQSVDVLLGGGRCYFKPQSDPTSCREDDLDIFKFAREKGYYVATNRSAFNAISESRGRINLPWLGTFNDGDLNYDLDRQQQPEAEREPSLSEMTSQALEALENATRCRGLRCLVKRGKGFFLMIEASRIDHASHASDGAAHLHEVLEYERVMALVRRWIDDHPDTAMISVADHETGGLTIPSRYNVKALTGAKKTAETLADEFRSYNGTDRRSFLTSTILPAYGVSDATPAEIEQLVAGGDSFALNLANVLNTRSGLKWSTGGHTGVDTTLFGYAKGRMGDELKLALAGNHDNIEIPRYLERALGVSMDEVTRQLRAKGTGWIPA</sequence>
<feature type="binding site" evidence="9">
    <location>
        <position position="145"/>
    </location>
    <ligand>
        <name>Mg(2+)</name>
        <dbReference type="ChEBI" id="CHEBI:18420"/>
    </ligand>
</feature>
<feature type="binding site" evidence="9">
    <location>
        <position position="49"/>
    </location>
    <ligand>
        <name>Mg(2+)</name>
        <dbReference type="ChEBI" id="CHEBI:18420"/>
    </ligand>
</feature>
<dbReference type="InterPro" id="IPR018299">
    <property type="entry name" value="Alkaline_phosphatase_AS"/>
</dbReference>
<dbReference type="Gene3D" id="1.10.1200.140">
    <property type="entry name" value="Alkaline phosphatase, crown domain"/>
    <property type="match status" value="1"/>
</dbReference>
<keyword evidence="5 11" id="KW-0378">Hydrolase</keyword>
<dbReference type="SUPFAM" id="SSF53649">
    <property type="entry name" value="Alkaline phosphatase-like"/>
    <property type="match status" value="1"/>
</dbReference>
<evidence type="ECO:0000313" key="12">
    <source>
        <dbReference type="EMBL" id="KAF2224004.1"/>
    </source>
</evidence>
<dbReference type="InterPro" id="IPR042085">
    <property type="entry name" value="Ap_crown"/>
</dbReference>
<keyword evidence="6 9" id="KW-0862">Zinc</keyword>
<name>A0A6A6GE21_9PEZI</name>
<evidence type="ECO:0000256" key="8">
    <source>
        <dbReference type="PIRSR" id="PIRSR601952-1"/>
    </source>
</evidence>
<comment type="cofactor">
    <cofactor evidence="9">
        <name>Mg(2+)</name>
        <dbReference type="ChEBI" id="CHEBI:18420"/>
    </cofactor>
    <text evidence="9">Binds 1 Mg(2+) ion.</text>
</comment>
<feature type="binding site" evidence="9">
    <location>
        <position position="437"/>
    </location>
    <ligand>
        <name>Zn(2+)</name>
        <dbReference type="ChEBI" id="CHEBI:29105"/>
        <label>2</label>
    </ligand>
</feature>
<feature type="binding site" evidence="9">
    <location>
        <position position="298"/>
    </location>
    <ligand>
        <name>Mg(2+)</name>
        <dbReference type="ChEBI" id="CHEBI:18420"/>
    </ligand>
</feature>
<feature type="active site" description="Phosphoserine intermediate" evidence="8">
    <location>
        <position position="92"/>
    </location>
</feature>
<evidence type="ECO:0000256" key="3">
    <source>
        <dbReference type="ARBA" id="ARBA00022553"/>
    </source>
</evidence>
<dbReference type="Proteomes" id="UP000799538">
    <property type="component" value="Unassembled WGS sequence"/>
</dbReference>
<comment type="cofactor">
    <cofactor evidence="9">
        <name>Zn(2+)</name>
        <dbReference type="ChEBI" id="CHEBI:29105"/>
    </cofactor>
    <text evidence="9">Binds 2 Zn(2+) ions.</text>
</comment>
<keyword evidence="7 9" id="KW-0460">Magnesium</keyword>